<name>A0ABW1GBT0_9ACTN</name>
<keyword evidence="2" id="KW-1185">Reference proteome</keyword>
<gene>
    <name evidence="1" type="ORF">ACFP3V_31165</name>
</gene>
<dbReference type="EMBL" id="JBHSQJ010000184">
    <property type="protein sequence ID" value="MFC5911653.1"/>
    <property type="molecule type" value="Genomic_DNA"/>
</dbReference>
<accession>A0ABW1GBT0</accession>
<proteinExistence type="predicted"/>
<sequence length="72" mass="7684">MSADPLAVRPLAAAHLRDALTAAQRGHLPEALGALMSIDAESWRGIEHRLAVLGSTLPNLLDTATTERTENQ</sequence>
<organism evidence="1 2">
    <name type="scientific">Streptacidiphilus monticola</name>
    <dbReference type="NCBI Taxonomy" id="2161674"/>
    <lineage>
        <taxon>Bacteria</taxon>
        <taxon>Bacillati</taxon>
        <taxon>Actinomycetota</taxon>
        <taxon>Actinomycetes</taxon>
        <taxon>Kitasatosporales</taxon>
        <taxon>Streptomycetaceae</taxon>
        <taxon>Streptacidiphilus</taxon>
    </lineage>
</organism>
<reference evidence="2" key="1">
    <citation type="journal article" date="2019" name="Int. J. Syst. Evol. Microbiol.">
        <title>The Global Catalogue of Microorganisms (GCM) 10K type strain sequencing project: providing services to taxonomists for standard genome sequencing and annotation.</title>
        <authorList>
            <consortium name="The Broad Institute Genomics Platform"/>
            <consortium name="The Broad Institute Genome Sequencing Center for Infectious Disease"/>
            <person name="Wu L."/>
            <person name="Ma J."/>
        </authorList>
    </citation>
    <scope>NUCLEOTIDE SEQUENCE [LARGE SCALE GENOMIC DNA]</scope>
    <source>
        <strain evidence="2">JCM 4816</strain>
    </source>
</reference>
<dbReference type="Proteomes" id="UP001596174">
    <property type="component" value="Unassembled WGS sequence"/>
</dbReference>
<dbReference type="RefSeq" id="WP_380591004.1">
    <property type="nucleotide sequence ID" value="NZ_JBHSQJ010000184.1"/>
</dbReference>
<protein>
    <submittedName>
        <fullName evidence="1">Uncharacterized protein</fullName>
    </submittedName>
</protein>
<comment type="caution">
    <text evidence="1">The sequence shown here is derived from an EMBL/GenBank/DDBJ whole genome shotgun (WGS) entry which is preliminary data.</text>
</comment>
<evidence type="ECO:0000313" key="1">
    <source>
        <dbReference type="EMBL" id="MFC5911653.1"/>
    </source>
</evidence>
<evidence type="ECO:0000313" key="2">
    <source>
        <dbReference type="Proteomes" id="UP001596174"/>
    </source>
</evidence>